<organism evidence="2 3">
    <name type="scientific">Viridibacterium curvum</name>
    <dbReference type="NCBI Taxonomy" id="1101404"/>
    <lineage>
        <taxon>Bacteria</taxon>
        <taxon>Pseudomonadati</taxon>
        <taxon>Pseudomonadota</taxon>
        <taxon>Betaproteobacteria</taxon>
        <taxon>Rhodocyclales</taxon>
        <taxon>Rhodocyclaceae</taxon>
        <taxon>Viridibacterium</taxon>
    </lineage>
</organism>
<name>A0ABP9R741_9RHOO</name>
<sequence>MPADSSVADWLLALDAPEPMKQIGFERCDFKSSFMAELAKHLGVRTQRLYAIVGLPTAGNRKTVTGAPALATLGLLRLLKQVQEQLDDAGDVAIGFDGARWLGQWIEKPCRALGGRLPADLLDTPTGTKLVSRVIGAMQSGVYL</sequence>
<dbReference type="EMBL" id="BAABLD010000017">
    <property type="protein sequence ID" value="GAA5172298.1"/>
    <property type="molecule type" value="Genomic_DNA"/>
</dbReference>
<evidence type="ECO:0000313" key="3">
    <source>
        <dbReference type="Proteomes" id="UP001500547"/>
    </source>
</evidence>
<proteinExistence type="predicted"/>
<protein>
    <recommendedName>
        <fullName evidence="1">Antitoxin Xre/MbcA/ParS-like toxin-binding domain-containing protein</fullName>
    </recommendedName>
</protein>
<comment type="caution">
    <text evidence="2">The sequence shown here is derived from an EMBL/GenBank/DDBJ whole genome shotgun (WGS) entry which is preliminary data.</text>
</comment>
<feature type="domain" description="Antitoxin Xre/MbcA/ParS-like toxin-binding" evidence="1">
    <location>
        <begin position="96"/>
        <end position="141"/>
    </location>
</feature>
<keyword evidence="3" id="KW-1185">Reference proteome</keyword>
<dbReference type="InterPro" id="IPR024467">
    <property type="entry name" value="Xre/MbcA/ParS-like_toxin-bd"/>
</dbReference>
<reference evidence="3" key="1">
    <citation type="journal article" date="2019" name="Int. J. Syst. Evol. Microbiol.">
        <title>The Global Catalogue of Microorganisms (GCM) 10K type strain sequencing project: providing services to taxonomists for standard genome sequencing and annotation.</title>
        <authorList>
            <consortium name="The Broad Institute Genomics Platform"/>
            <consortium name="The Broad Institute Genome Sequencing Center for Infectious Disease"/>
            <person name="Wu L."/>
            <person name="Ma J."/>
        </authorList>
    </citation>
    <scope>NUCLEOTIDE SEQUENCE [LARGE SCALE GENOMIC DNA]</scope>
    <source>
        <strain evidence="3">JCM 18715</strain>
    </source>
</reference>
<accession>A0ABP9R741</accession>
<evidence type="ECO:0000259" key="1">
    <source>
        <dbReference type="Pfam" id="PF09722"/>
    </source>
</evidence>
<evidence type="ECO:0000313" key="2">
    <source>
        <dbReference type="EMBL" id="GAA5172298.1"/>
    </source>
</evidence>
<dbReference type="Pfam" id="PF09722">
    <property type="entry name" value="Xre_MbcA_ParS_C"/>
    <property type="match status" value="1"/>
</dbReference>
<dbReference type="Proteomes" id="UP001500547">
    <property type="component" value="Unassembled WGS sequence"/>
</dbReference>
<gene>
    <name evidence="2" type="ORF">GCM10025770_38230</name>
</gene>